<gene>
    <name evidence="3" type="ORF">F0145_25715</name>
</gene>
<organism evidence="3 4">
    <name type="scientific">Adhaeribacter rhizoryzae</name>
    <dbReference type="NCBI Taxonomy" id="2607907"/>
    <lineage>
        <taxon>Bacteria</taxon>
        <taxon>Pseudomonadati</taxon>
        <taxon>Bacteroidota</taxon>
        <taxon>Cytophagia</taxon>
        <taxon>Cytophagales</taxon>
        <taxon>Hymenobacteraceae</taxon>
        <taxon>Adhaeribacter</taxon>
    </lineage>
</organism>
<accession>A0A5M6CUK1</accession>
<comment type="caution">
    <text evidence="3">The sequence shown here is derived from an EMBL/GenBank/DDBJ whole genome shotgun (WGS) entry which is preliminary data.</text>
</comment>
<keyword evidence="2" id="KW-0472">Membrane</keyword>
<evidence type="ECO:0000313" key="3">
    <source>
        <dbReference type="EMBL" id="KAA5538743.1"/>
    </source>
</evidence>
<feature type="compositionally biased region" description="Low complexity" evidence="1">
    <location>
        <begin position="47"/>
        <end position="68"/>
    </location>
</feature>
<dbReference type="EMBL" id="VWSF01000041">
    <property type="protein sequence ID" value="KAA5538743.1"/>
    <property type="molecule type" value="Genomic_DNA"/>
</dbReference>
<proteinExistence type="predicted"/>
<dbReference type="RefSeq" id="WP_150093519.1">
    <property type="nucleotide sequence ID" value="NZ_VWSF01000041.1"/>
</dbReference>
<name>A0A5M6CUK1_9BACT</name>
<sequence length="157" mass="17424">MQSPSTKPSTGQKQNLILILGLLTSVLIFGDYYIMSHEQEIHQARLSQLTSSQNSSQPLKLSPQQSKQIRSGKATSLNYRGSKPATAKEYTGPSLKQRLFIKADNFFYKAGIYIRGVLITTSLLLLFGQKAPVRKPGKPRLKPLGKNSRTIVYLEGS</sequence>
<feature type="transmembrane region" description="Helical" evidence="2">
    <location>
        <begin position="106"/>
        <end position="127"/>
    </location>
</feature>
<evidence type="ECO:0000256" key="2">
    <source>
        <dbReference type="SAM" id="Phobius"/>
    </source>
</evidence>
<evidence type="ECO:0000256" key="1">
    <source>
        <dbReference type="SAM" id="MobiDB-lite"/>
    </source>
</evidence>
<keyword evidence="2" id="KW-1133">Transmembrane helix</keyword>
<dbReference type="AlphaFoldDB" id="A0A5M6CUK1"/>
<keyword evidence="4" id="KW-1185">Reference proteome</keyword>
<reference evidence="3 4" key="1">
    <citation type="submission" date="2019-09" db="EMBL/GenBank/DDBJ databases">
        <title>Genome sequence and assembly of Adhaeribacter sp.</title>
        <authorList>
            <person name="Chhetri G."/>
        </authorList>
    </citation>
    <scope>NUCLEOTIDE SEQUENCE [LARGE SCALE GENOMIC DNA]</scope>
    <source>
        <strain evidence="3 4">DK36</strain>
    </source>
</reference>
<feature type="transmembrane region" description="Helical" evidence="2">
    <location>
        <begin position="16"/>
        <end position="35"/>
    </location>
</feature>
<evidence type="ECO:0000313" key="4">
    <source>
        <dbReference type="Proteomes" id="UP000323426"/>
    </source>
</evidence>
<dbReference type="Proteomes" id="UP000323426">
    <property type="component" value="Unassembled WGS sequence"/>
</dbReference>
<keyword evidence="2" id="KW-0812">Transmembrane</keyword>
<protein>
    <submittedName>
        <fullName evidence="3">Uncharacterized protein</fullName>
    </submittedName>
</protein>
<feature type="region of interest" description="Disordered" evidence="1">
    <location>
        <begin position="47"/>
        <end position="80"/>
    </location>
</feature>